<dbReference type="EMBL" id="CBTJ020000101">
    <property type="protein sequence ID" value="CDI04107.1"/>
    <property type="molecule type" value="Genomic_DNA"/>
</dbReference>
<name>W6M991_9GAMM</name>
<gene>
    <name evidence="1" type="ORF">BN873_890013</name>
</gene>
<dbReference type="Proteomes" id="UP000035760">
    <property type="component" value="Unassembled WGS sequence"/>
</dbReference>
<keyword evidence="2" id="KW-1185">Reference proteome</keyword>
<accession>W6M991</accession>
<dbReference type="AlphaFoldDB" id="W6M991"/>
<comment type="caution">
    <text evidence="1">The sequence shown here is derived from an EMBL/GenBank/DDBJ whole genome shotgun (WGS) entry which is preliminary data.</text>
</comment>
<evidence type="ECO:0000313" key="2">
    <source>
        <dbReference type="Proteomes" id="UP000035760"/>
    </source>
</evidence>
<evidence type="ECO:0008006" key="3">
    <source>
        <dbReference type="Google" id="ProtNLM"/>
    </source>
</evidence>
<reference evidence="1" key="1">
    <citation type="submission" date="2013-07" db="EMBL/GenBank/DDBJ databases">
        <authorList>
            <person name="McIlroy S."/>
        </authorList>
    </citation>
    <scope>NUCLEOTIDE SEQUENCE [LARGE SCALE GENOMIC DNA]</scope>
    <source>
        <strain evidence="1">Run_A_D11</strain>
    </source>
</reference>
<dbReference type="STRING" id="1400863.BN873_890013"/>
<organism evidence="1 2">
    <name type="scientific">Candidatus Competibacter denitrificans Run_A_D11</name>
    <dbReference type="NCBI Taxonomy" id="1400863"/>
    <lineage>
        <taxon>Bacteria</taxon>
        <taxon>Pseudomonadati</taxon>
        <taxon>Pseudomonadota</taxon>
        <taxon>Gammaproteobacteria</taxon>
        <taxon>Candidatus Competibacteraceae</taxon>
        <taxon>Candidatus Competibacter</taxon>
    </lineage>
</organism>
<protein>
    <recommendedName>
        <fullName evidence="3">Phage portal protein</fullName>
    </recommendedName>
</protein>
<reference evidence="1" key="2">
    <citation type="submission" date="2014-03" db="EMBL/GenBank/DDBJ databases">
        <title>Candidatus Competibacter-lineage genomes retrieved from metagenomes reveal functional metabolic diversity.</title>
        <authorList>
            <person name="McIlroy S.J."/>
            <person name="Albertsen M."/>
            <person name="Andresen E.K."/>
            <person name="Saunders A.M."/>
            <person name="Kristiansen R."/>
            <person name="Stokholm-Bjerregaard M."/>
            <person name="Nielsen K.L."/>
            <person name="Nielsen P.H."/>
        </authorList>
    </citation>
    <scope>NUCLEOTIDE SEQUENCE</scope>
    <source>
        <strain evidence="1">Run_A_D11</strain>
    </source>
</reference>
<evidence type="ECO:0000313" key="1">
    <source>
        <dbReference type="EMBL" id="CDI04107.1"/>
    </source>
</evidence>
<proteinExistence type="predicted"/>
<sequence length="440" mass="48422">MIRVANTGPDFKFIADALNSTGGFADGTYLVAYPRELADKIKSRRELAWYDNALKPACQRFVGYLLKRPAFRDTQNEALAGFIASCNWQDDSLDVFLSGFMVDAKARGSMLLLVDMPTQQQILDGLRTLPYLVPIYPEAIKTYRLNPRGQLAAVVFTDQVQDKDGRWVAVERTYTETGWQFTGGETGSGTHPLGVCPVLAFTESGLFPSLGEFAAIAVLSKRLYNLRSELDEILRAQTFSLLMLRVPEARFPLADLKEVAQGIGTGNILQAYQDGAEFIAPPSGPANTYLDVIAQVEGLIRKAALIVDIPNSNSQESGVALQLRFQALNSSLVHFARRMEDFERKIWWLVKAWLNLHEAEIAIAWGKDFSIADLATEMEIAQNMAALNAPPAYTRAKLKQLVQLDLGALPGDEISDILNAIDEMGLAPPDDPSLPADLPA</sequence>